<dbReference type="InterPro" id="IPR011519">
    <property type="entry name" value="UnbV_ASPIC"/>
</dbReference>
<dbReference type="Pfam" id="PF13517">
    <property type="entry name" value="FG-GAP_3"/>
    <property type="match status" value="1"/>
</dbReference>
<dbReference type="InterPro" id="IPR027039">
    <property type="entry name" value="Crtac1"/>
</dbReference>
<dbReference type="Pfam" id="PF07593">
    <property type="entry name" value="UnbV_ASPIC"/>
    <property type="match status" value="1"/>
</dbReference>
<dbReference type="PANTHER" id="PTHR16026">
    <property type="entry name" value="CARTILAGE ACIDIC PROTEIN 1"/>
    <property type="match status" value="1"/>
</dbReference>
<dbReference type="InterPro" id="IPR028994">
    <property type="entry name" value="Integrin_alpha_N"/>
</dbReference>
<dbReference type="Gene3D" id="2.130.10.130">
    <property type="entry name" value="Integrin alpha, N-terminal"/>
    <property type="match status" value="1"/>
</dbReference>
<comment type="caution">
    <text evidence="3">The sequence shown here is derived from an EMBL/GenBank/DDBJ whole genome shotgun (WGS) entry which is preliminary data.</text>
</comment>
<gene>
    <name evidence="3" type="ORF">FRUB_07091</name>
</gene>
<proteinExistence type="predicted"/>
<dbReference type="Proteomes" id="UP000214646">
    <property type="component" value="Unassembled WGS sequence"/>
</dbReference>
<dbReference type="EMBL" id="NIDE01000014">
    <property type="protein sequence ID" value="OWK37971.1"/>
    <property type="molecule type" value="Genomic_DNA"/>
</dbReference>
<protein>
    <recommendedName>
        <fullName evidence="2">ASPIC/UnbV domain-containing protein</fullName>
    </recommendedName>
</protein>
<sequence length="614" mass="65974">MGVSAVLLAALLYWRSLTPPDSSEAIATFPPVTFTDVTERAGIHFRHVNGATGLKLLPETMGAGVAVIDFDRDGWPDLFFVNSRPWPGHPEAASGRATQALYRNKGDGTFEDVSAAAGLDIELYGMGCAVADFDNDGWPDLFVTAVGGNRLYHNEPGPNGRRFVDVTDRAGVGGGGTWPVVSASDFVKWDKPIPFPSSATWLDYDGDGRLDLFVCDYVTWAPALDLGIRAVLPGGKRAYVPPTYFSGTHCALYRNVDGVRFEDVSARAGVRVSEPVAPGGPPQPGGKSLGVVVCDPDGDGWPDLIVANDTVRNFFFHNVPGPGGSRVFEEIGLTANVAYADGRARGGMGVDAAEVRPGQLAAVVANFTNEPDTLLTLRERSPLMFRETATADGLAGASREPMKFGALFFDYDLDGRPDLFTCNGHLEPDISRVQPHHTFAQSAQLFRNTGRPSGGLFEPVPPDRAGPDLFRPIVGRGCAYLDFDGDGAWDLVVIENNGPARLLRADNRTGNNWLRFTLEGDPAVSNRDALGAEVTIESGGQTRRQYVTASRGYLSGSELTVAFGLGRENGAERVRVRWPGRKGVVQEWTGLEAGHLYRLTQGRAEATMVTCGGR</sequence>
<dbReference type="AlphaFoldDB" id="A0A225D8U0"/>
<accession>A0A225D8U0</accession>
<evidence type="ECO:0000256" key="1">
    <source>
        <dbReference type="ARBA" id="ARBA00022729"/>
    </source>
</evidence>
<dbReference type="InterPro" id="IPR013517">
    <property type="entry name" value="FG-GAP"/>
</dbReference>
<reference evidence="4" key="1">
    <citation type="submission" date="2017-06" db="EMBL/GenBank/DDBJ databases">
        <title>Genome analysis of Fimbriiglobus ruber SP5, the first member of the order Planctomycetales with confirmed chitinolytic capability.</title>
        <authorList>
            <person name="Ravin N.V."/>
            <person name="Rakitin A.L."/>
            <person name="Ivanova A.A."/>
            <person name="Beletsky A.V."/>
            <person name="Kulichevskaya I.S."/>
            <person name="Mardanov A.V."/>
            <person name="Dedysh S.N."/>
        </authorList>
    </citation>
    <scope>NUCLEOTIDE SEQUENCE [LARGE SCALE GENOMIC DNA]</scope>
    <source>
        <strain evidence="4">SP5</strain>
    </source>
</reference>
<organism evidence="3 4">
    <name type="scientific">Fimbriiglobus ruber</name>
    <dbReference type="NCBI Taxonomy" id="1908690"/>
    <lineage>
        <taxon>Bacteria</taxon>
        <taxon>Pseudomonadati</taxon>
        <taxon>Planctomycetota</taxon>
        <taxon>Planctomycetia</taxon>
        <taxon>Gemmatales</taxon>
        <taxon>Gemmataceae</taxon>
        <taxon>Fimbriiglobus</taxon>
    </lineage>
</organism>
<evidence type="ECO:0000259" key="2">
    <source>
        <dbReference type="Pfam" id="PF07593"/>
    </source>
</evidence>
<dbReference type="SUPFAM" id="SSF69318">
    <property type="entry name" value="Integrin alpha N-terminal domain"/>
    <property type="match status" value="1"/>
</dbReference>
<keyword evidence="4" id="KW-1185">Reference proteome</keyword>
<keyword evidence="1" id="KW-0732">Signal</keyword>
<feature type="domain" description="ASPIC/UnbV" evidence="2">
    <location>
        <begin position="529"/>
        <end position="597"/>
    </location>
</feature>
<evidence type="ECO:0000313" key="3">
    <source>
        <dbReference type="EMBL" id="OWK37971.1"/>
    </source>
</evidence>
<evidence type="ECO:0000313" key="4">
    <source>
        <dbReference type="Proteomes" id="UP000214646"/>
    </source>
</evidence>
<name>A0A225D8U0_9BACT</name>
<dbReference type="PANTHER" id="PTHR16026:SF0">
    <property type="entry name" value="CARTILAGE ACIDIC PROTEIN 1"/>
    <property type="match status" value="1"/>
</dbReference>